<organism evidence="1 2">
    <name type="scientific">[Candida] anglica</name>
    <dbReference type="NCBI Taxonomy" id="148631"/>
    <lineage>
        <taxon>Eukaryota</taxon>
        <taxon>Fungi</taxon>
        <taxon>Dikarya</taxon>
        <taxon>Ascomycota</taxon>
        <taxon>Saccharomycotina</taxon>
        <taxon>Pichiomycetes</taxon>
        <taxon>Debaryomycetaceae</taxon>
        <taxon>Kurtzmaniella</taxon>
    </lineage>
</organism>
<gene>
    <name evidence="1" type="ORF">CAAN4_H11958</name>
</gene>
<proteinExistence type="predicted"/>
<dbReference type="Gene3D" id="3.80.10.10">
    <property type="entry name" value="Ribonuclease Inhibitor"/>
    <property type="match status" value="1"/>
</dbReference>
<accession>A0ABP0ELR0</accession>
<protein>
    <submittedName>
        <fullName evidence="1">Uncharacterized protein</fullName>
    </submittedName>
</protein>
<dbReference type="Proteomes" id="UP001497600">
    <property type="component" value="Chromosome H"/>
</dbReference>
<keyword evidence="2" id="KW-1185">Reference proteome</keyword>
<evidence type="ECO:0000313" key="1">
    <source>
        <dbReference type="EMBL" id="CAK7921249.1"/>
    </source>
</evidence>
<dbReference type="InterPro" id="IPR032675">
    <property type="entry name" value="LRR_dom_sf"/>
</dbReference>
<reference evidence="1 2" key="1">
    <citation type="submission" date="2024-01" db="EMBL/GenBank/DDBJ databases">
        <authorList>
            <consortium name="Genoscope - CEA"/>
            <person name="William W."/>
        </authorList>
    </citation>
    <scope>NUCLEOTIDE SEQUENCE [LARGE SCALE GENOMIC DNA]</scope>
    <source>
        <strain evidence="1 2">29B2s-10</strain>
    </source>
</reference>
<evidence type="ECO:0000313" key="2">
    <source>
        <dbReference type="Proteomes" id="UP001497600"/>
    </source>
</evidence>
<dbReference type="SUPFAM" id="SSF52047">
    <property type="entry name" value="RNI-like"/>
    <property type="match status" value="1"/>
</dbReference>
<name>A0ABP0ELR0_9ASCO</name>
<sequence>MEGNYQLDNLRIVKSIIDIGSHISNMLSKSLVELTLCGDTSNDIPEFPSFENLRKLNLQGNPINLLMHFPNLEGLKSLSLTFEGDPTTFNFTPPCFPMDTVEEFQLRFNSTYICKERPTLLLEINTFLESLEFPNLRGLSISSTDLRRGNSFKSILPAFNEFIFKVPYLSALHLSIGCEINFSHLKSILRHKNSLTRLVWIGNLDGNMFDKYRNIKKIRFDMVNGILLNSITDKYSLGESELLYVDCMCDLGKERGDNYFDLESFKICYGESQVNSKLVEYITKEIQTFIDEFKNLRYMVINGIHFNVLPTFDNHCEITSVYD</sequence>
<dbReference type="EMBL" id="OZ004260">
    <property type="protein sequence ID" value="CAK7921249.1"/>
    <property type="molecule type" value="Genomic_DNA"/>
</dbReference>
<dbReference type="PROSITE" id="PS51450">
    <property type="entry name" value="LRR"/>
    <property type="match status" value="1"/>
</dbReference>
<dbReference type="InterPro" id="IPR001611">
    <property type="entry name" value="Leu-rich_rpt"/>
</dbReference>